<dbReference type="STRING" id="1856405.BFC17_02570"/>
<dbReference type="RefSeq" id="WP_070177540.1">
    <property type="nucleotide sequence ID" value="NZ_BMJR01000002.1"/>
</dbReference>
<evidence type="ECO:0000259" key="2">
    <source>
        <dbReference type="SMART" id="SM00062"/>
    </source>
</evidence>
<dbReference type="AlphaFoldDB" id="A0A1E8FCD7"/>
<sequence>MWRSVWLVCFILISLPASAAAPNLNSAVSGDFPEGLQTQFIRYLSAKLNAEAVISTMPYARRLIELDDGSLDLMVGVSTSAPIGGHTVLIYPAYDSLQLGIYVLKGNENSINQAQDLRQHILSLTRYADSDAVLQDIPESHIVPARSLEQKIEMLLKGRLDAFIHVAPSTNLRLQQMGLATQIVPAAYQPSLELKQYVAVSKKSWLYQHIAKLESIISQGVANGDFAAIRREYYAKPR</sequence>
<keyword evidence="1" id="KW-0732">Signal</keyword>
<feature type="chain" id="PRO_5009214005" description="Solute-binding protein family 3/N-terminal domain-containing protein" evidence="1">
    <location>
        <begin position="20"/>
        <end position="238"/>
    </location>
</feature>
<dbReference type="InterPro" id="IPR001638">
    <property type="entry name" value="Solute-binding_3/MltF_N"/>
</dbReference>
<reference evidence="3 4" key="1">
    <citation type="submission" date="2016-09" db="EMBL/GenBank/DDBJ databases">
        <title>Alteromonas lipolytica, a new species isolated from sea water.</title>
        <authorList>
            <person name="Wu Y.-H."/>
            <person name="Cheng H."/>
            <person name="Xu X.-W."/>
        </authorList>
    </citation>
    <scope>NUCLEOTIDE SEQUENCE [LARGE SCALE GENOMIC DNA]</scope>
    <source>
        <strain evidence="3 4">JW12</strain>
    </source>
</reference>
<dbReference type="EMBL" id="MJIC01000015">
    <property type="protein sequence ID" value="OFI33163.1"/>
    <property type="molecule type" value="Genomic_DNA"/>
</dbReference>
<accession>A0A1E8FCD7</accession>
<dbReference type="SMART" id="SM00062">
    <property type="entry name" value="PBPb"/>
    <property type="match status" value="1"/>
</dbReference>
<name>A0A1E8FCD7_9ALTE</name>
<feature type="domain" description="Solute-binding protein family 3/N-terminal" evidence="2">
    <location>
        <begin position="23"/>
        <end position="237"/>
    </location>
</feature>
<gene>
    <name evidence="3" type="ORF">BFC17_02570</name>
</gene>
<keyword evidence="4" id="KW-1185">Reference proteome</keyword>
<dbReference type="OrthoDB" id="370676at2"/>
<dbReference type="SUPFAM" id="SSF53850">
    <property type="entry name" value="Periplasmic binding protein-like II"/>
    <property type="match status" value="1"/>
</dbReference>
<protein>
    <recommendedName>
        <fullName evidence="2">Solute-binding protein family 3/N-terminal domain-containing protein</fullName>
    </recommendedName>
</protein>
<proteinExistence type="predicted"/>
<dbReference type="Gene3D" id="3.40.190.10">
    <property type="entry name" value="Periplasmic binding protein-like II"/>
    <property type="match status" value="2"/>
</dbReference>
<evidence type="ECO:0000313" key="3">
    <source>
        <dbReference type="EMBL" id="OFI33163.1"/>
    </source>
</evidence>
<feature type="signal peptide" evidence="1">
    <location>
        <begin position="1"/>
        <end position="19"/>
    </location>
</feature>
<dbReference type="Proteomes" id="UP000176037">
    <property type="component" value="Unassembled WGS sequence"/>
</dbReference>
<organism evidence="3 4">
    <name type="scientific">Alteromonas lipolytica</name>
    <dbReference type="NCBI Taxonomy" id="1856405"/>
    <lineage>
        <taxon>Bacteria</taxon>
        <taxon>Pseudomonadati</taxon>
        <taxon>Pseudomonadota</taxon>
        <taxon>Gammaproteobacteria</taxon>
        <taxon>Alteromonadales</taxon>
        <taxon>Alteromonadaceae</taxon>
        <taxon>Alteromonas/Salinimonas group</taxon>
        <taxon>Alteromonas</taxon>
    </lineage>
</organism>
<evidence type="ECO:0000313" key="4">
    <source>
        <dbReference type="Proteomes" id="UP000176037"/>
    </source>
</evidence>
<comment type="caution">
    <text evidence="3">The sequence shown here is derived from an EMBL/GenBank/DDBJ whole genome shotgun (WGS) entry which is preliminary data.</text>
</comment>
<evidence type="ECO:0000256" key="1">
    <source>
        <dbReference type="SAM" id="SignalP"/>
    </source>
</evidence>